<accession>A0A212IVG2</accession>
<dbReference type="InterPro" id="IPR010093">
    <property type="entry name" value="SinI_DNA-bd"/>
</dbReference>
<dbReference type="AlphaFoldDB" id="A0A212IVG2"/>
<dbReference type="NCBIfam" id="TIGR01764">
    <property type="entry name" value="excise"/>
    <property type="match status" value="1"/>
</dbReference>
<protein>
    <recommendedName>
        <fullName evidence="1">Helix-turn-helix domain-containing protein</fullName>
    </recommendedName>
</protein>
<reference evidence="2" key="1">
    <citation type="submission" date="2016-04" db="EMBL/GenBank/DDBJ databases">
        <authorList>
            <person name="Evans L.H."/>
            <person name="Alamgir A."/>
            <person name="Owens N."/>
            <person name="Weber N.D."/>
            <person name="Virtaneva K."/>
            <person name="Barbian K."/>
            <person name="Babar A."/>
            <person name="Rosenke K."/>
        </authorList>
    </citation>
    <scope>NUCLEOTIDE SEQUENCE</scope>
    <source>
        <strain evidence="2">86-2</strain>
    </source>
</reference>
<dbReference type="InterPro" id="IPR041657">
    <property type="entry name" value="HTH_17"/>
</dbReference>
<dbReference type="RefSeq" id="WP_296945965.1">
    <property type="nucleotide sequence ID" value="NZ_LT599021.1"/>
</dbReference>
<evidence type="ECO:0000313" key="2">
    <source>
        <dbReference type="EMBL" id="SBV90895.1"/>
    </source>
</evidence>
<dbReference type="InterPro" id="IPR009061">
    <property type="entry name" value="DNA-bd_dom_put_sf"/>
</dbReference>
<dbReference type="PANTHER" id="PTHR34585:SF22">
    <property type="entry name" value="HELIX-TURN-HELIX DOMAIN-CONTAINING PROTEIN"/>
    <property type="match status" value="1"/>
</dbReference>
<dbReference type="GO" id="GO:0003677">
    <property type="term" value="F:DNA binding"/>
    <property type="evidence" value="ECO:0007669"/>
    <property type="project" value="InterPro"/>
</dbReference>
<dbReference type="PANTHER" id="PTHR34585">
    <property type="match status" value="1"/>
</dbReference>
<dbReference type="Pfam" id="PF12728">
    <property type="entry name" value="HTH_17"/>
    <property type="match status" value="1"/>
</dbReference>
<gene>
    <name evidence="2" type="ORF">KL86DYS2_10085</name>
</gene>
<name>A0A212IVG2_9BACT</name>
<organism evidence="2">
    <name type="scientific">uncultured Dysgonomonas sp</name>
    <dbReference type="NCBI Taxonomy" id="206096"/>
    <lineage>
        <taxon>Bacteria</taxon>
        <taxon>Pseudomonadati</taxon>
        <taxon>Bacteroidota</taxon>
        <taxon>Bacteroidia</taxon>
        <taxon>Bacteroidales</taxon>
        <taxon>Dysgonomonadaceae</taxon>
        <taxon>Dysgonomonas</taxon>
        <taxon>environmental samples</taxon>
    </lineage>
</organism>
<sequence>MENKNAENQNSLITRTTPQITVFFETLDRMLDKVEVLAKKSKPTLNGDRYLTDKELSERLKISRRALQDYRREGKIPYYQIGTKVLYKESDIEKMLKDSYRKIF</sequence>
<proteinExistence type="predicted"/>
<dbReference type="EMBL" id="FLUL01000001">
    <property type="protein sequence ID" value="SBV90895.1"/>
    <property type="molecule type" value="Genomic_DNA"/>
</dbReference>
<feature type="domain" description="Helix-turn-helix" evidence="1">
    <location>
        <begin position="50"/>
        <end position="97"/>
    </location>
</feature>
<evidence type="ECO:0000259" key="1">
    <source>
        <dbReference type="Pfam" id="PF12728"/>
    </source>
</evidence>
<dbReference type="SUPFAM" id="SSF46955">
    <property type="entry name" value="Putative DNA-binding domain"/>
    <property type="match status" value="1"/>
</dbReference>